<dbReference type="InterPro" id="IPR036428">
    <property type="entry name" value="PCD_sf"/>
</dbReference>
<dbReference type="Proteomes" id="UP000672097">
    <property type="component" value="Unassembled WGS sequence"/>
</dbReference>
<keyword evidence="6" id="KW-1185">Reference proteome</keyword>
<evidence type="ECO:0000256" key="4">
    <source>
        <dbReference type="ARBA" id="ARBA00023239"/>
    </source>
</evidence>
<organism evidence="5 6">
    <name type="scientific">Ideonella paludis</name>
    <dbReference type="NCBI Taxonomy" id="1233411"/>
    <lineage>
        <taxon>Bacteria</taxon>
        <taxon>Pseudomonadati</taxon>
        <taxon>Pseudomonadota</taxon>
        <taxon>Betaproteobacteria</taxon>
        <taxon>Burkholderiales</taxon>
        <taxon>Sphaerotilaceae</taxon>
        <taxon>Ideonella</taxon>
    </lineage>
</organism>
<dbReference type="EC" id="4.2.1.96" evidence="3"/>
<keyword evidence="4" id="KW-0456">Lyase</keyword>
<comment type="catalytic activity">
    <reaction evidence="1">
        <text>(4aS,6R)-4a-hydroxy-L-erythro-5,6,7,8-tetrahydrobiopterin = (6R)-L-erythro-6,7-dihydrobiopterin + H2O</text>
        <dbReference type="Rhea" id="RHEA:11920"/>
        <dbReference type="ChEBI" id="CHEBI:15377"/>
        <dbReference type="ChEBI" id="CHEBI:15642"/>
        <dbReference type="ChEBI" id="CHEBI:43120"/>
        <dbReference type="EC" id="4.2.1.96"/>
    </reaction>
</comment>
<dbReference type="EMBL" id="JAGQDG010000002">
    <property type="protein sequence ID" value="MBQ0935087.1"/>
    <property type="molecule type" value="Genomic_DNA"/>
</dbReference>
<dbReference type="RefSeq" id="WP_210807640.1">
    <property type="nucleotide sequence ID" value="NZ_JAGQDG010000002.1"/>
</dbReference>
<sequence length="131" mass="14269">MSATHSERPRLAALCDEEVARALPALPDWRVVTLGPCGSSGSDASGAPARQGLQRSWRFASFPEAMAFLQTLVEPLEALNHHPRIESNWRELTLTFTTWDAGQRLTALDMEAALAVEALYLSSASRSTNST</sequence>
<protein>
    <recommendedName>
        <fullName evidence="3">4a-hydroxytetrahydrobiopterin dehydratase</fullName>
        <ecNumber evidence="3">4.2.1.96</ecNumber>
    </recommendedName>
</protein>
<comment type="similarity">
    <text evidence="2">Belongs to the pterin-4-alpha-carbinolamine dehydratase family.</text>
</comment>
<evidence type="ECO:0000313" key="5">
    <source>
        <dbReference type="EMBL" id="MBQ0935087.1"/>
    </source>
</evidence>
<comment type="caution">
    <text evidence="5">The sequence shown here is derived from an EMBL/GenBank/DDBJ whole genome shotgun (WGS) entry which is preliminary data.</text>
</comment>
<dbReference type="PANTHER" id="PTHR12599">
    <property type="entry name" value="PTERIN-4-ALPHA-CARBINOLAMINE DEHYDRATASE"/>
    <property type="match status" value="1"/>
</dbReference>
<dbReference type="InterPro" id="IPR001533">
    <property type="entry name" value="Pterin_deHydtase"/>
</dbReference>
<reference evidence="5 6" key="1">
    <citation type="submission" date="2021-04" db="EMBL/GenBank/DDBJ databases">
        <title>The genome sequence of type strain Ideonella paludis KCTC 32238.</title>
        <authorList>
            <person name="Liu Y."/>
        </authorList>
    </citation>
    <scope>NUCLEOTIDE SEQUENCE [LARGE SCALE GENOMIC DNA]</scope>
    <source>
        <strain evidence="5 6">KCTC 32238</strain>
    </source>
</reference>
<dbReference type="Pfam" id="PF01329">
    <property type="entry name" value="Pterin_4a"/>
    <property type="match status" value="1"/>
</dbReference>
<evidence type="ECO:0000256" key="3">
    <source>
        <dbReference type="ARBA" id="ARBA00013252"/>
    </source>
</evidence>
<proteinExistence type="inferred from homology"/>
<accession>A0ABS5DVC1</accession>
<evidence type="ECO:0000256" key="1">
    <source>
        <dbReference type="ARBA" id="ARBA00001554"/>
    </source>
</evidence>
<evidence type="ECO:0000256" key="2">
    <source>
        <dbReference type="ARBA" id="ARBA00006472"/>
    </source>
</evidence>
<gene>
    <name evidence="5" type="ORF">KAK11_07105</name>
</gene>
<evidence type="ECO:0000313" key="6">
    <source>
        <dbReference type="Proteomes" id="UP000672097"/>
    </source>
</evidence>
<dbReference type="CDD" id="cd00488">
    <property type="entry name" value="PCD_DCoH"/>
    <property type="match status" value="1"/>
</dbReference>
<dbReference type="Gene3D" id="3.30.1360.20">
    <property type="entry name" value="Transcriptional coactivator/pterin dehydratase"/>
    <property type="match status" value="1"/>
</dbReference>
<dbReference type="PANTHER" id="PTHR12599:SF0">
    <property type="entry name" value="PTERIN-4-ALPHA-CARBINOLAMINE DEHYDRATASE"/>
    <property type="match status" value="1"/>
</dbReference>
<name>A0ABS5DVC1_9BURK</name>
<dbReference type="SUPFAM" id="SSF55248">
    <property type="entry name" value="PCD-like"/>
    <property type="match status" value="1"/>
</dbReference>